<dbReference type="InterPro" id="IPR008969">
    <property type="entry name" value="CarboxyPept-like_regulatory"/>
</dbReference>
<keyword evidence="6 11" id="KW-0798">TonB box</keyword>
<evidence type="ECO:0000256" key="2">
    <source>
        <dbReference type="ARBA" id="ARBA00022448"/>
    </source>
</evidence>
<dbReference type="Pfam" id="PF13715">
    <property type="entry name" value="CarbopepD_reg_2"/>
    <property type="match status" value="1"/>
</dbReference>
<dbReference type="InterPro" id="IPR012910">
    <property type="entry name" value="Plug_dom"/>
</dbReference>
<evidence type="ECO:0000256" key="5">
    <source>
        <dbReference type="ARBA" id="ARBA00022729"/>
    </source>
</evidence>
<dbReference type="PANTHER" id="PTHR30069:SF29">
    <property type="entry name" value="HEMOGLOBIN AND HEMOGLOBIN-HAPTOGLOBIN-BINDING PROTEIN 1-RELATED"/>
    <property type="match status" value="1"/>
</dbReference>
<dbReference type="Proteomes" id="UP001597062">
    <property type="component" value="Unassembled WGS sequence"/>
</dbReference>
<organism evidence="15 16">
    <name type="scientific">Tenacibaculum geojense</name>
    <dbReference type="NCBI Taxonomy" id="915352"/>
    <lineage>
        <taxon>Bacteria</taxon>
        <taxon>Pseudomonadati</taxon>
        <taxon>Bacteroidota</taxon>
        <taxon>Flavobacteriia</taxon>
        <taxon>Flavobacteriales</taxon>
        <taxon>Flavobacteriaceae</taxon>
        <taxon>Tenacibaculum</taxon>
    </lineage>
</organism>
<feature type="chain" id="PRO_5047265828" evidence="12">
    <location>
        <begin position="22"/>
        <end position="969"/>
    </location>
</feature>
<accession>A0ABW3JPK5</accession>
<reference evidence="16" key="1">
    <citation type="journal article" date="2019" name="Int. J. Syst. Evol. Microbiol.">
        <title>The Global Catalogue of Microorganisms (GCM) 10K type strain sequencing project: providing services to taxonomists for standard genome sequencing and annotation.</title>
        <authorList>
            <consortium name="The Broad Institute Genomics Platform"/>
            <consortium name="The Broad Institute Genome Sequencing Center for Infectious Disease"/>
            <person name="Wu L."/>
            <person name="Ma J."/>
        </authorList>
    </citation>
    <scope>NUCLEOTIDE SEQUENCE [LARGE SCALE GENOMIC DNA]</scope>
    <source>
        <strain evidence="16">CCUG 60527</strain>
    </source>
</reference>
<protein>
    <submittedName>
        <fullName evidence="15">SusC/RagA family TonB-linked outer membrane protein</fullName>
    </submittedName>
</protein>
<keyword evidence="3 10" id="KW-1134">Transmembrane beta strand</keyword>
<keyword evidence="5 12" id="KW-0732">Signal</keyword>
<keyword evidence="4 10" id="KW-0812">Transmembrane</keyword>
<dbReference type="InterPro" id="IPR023997">
    <property type="entry name" value="TonB-dep_OMP_SusC/RagA_CS"/>
</dbReference>
<feature type="domain" description="TonB-dependent receptor-like beta-barrel" evidence="13">
    <location>
        <begin position="364"/>
        <end position="933"/>
    </location>
</feature>
<dbReference type="SUPFAM" id="SSF56935">
    <property type="entry name" value="Porins"/>
    <property type="match status" value="1"/>
</dbReference>
<dbReference type="Pfam" id="PF07715">
    <property type="entry name" value="Plug"/>
    <property type="match status" value="1"/>
</dbReference>
<evidence type="ECO:0000256" key="11">
    <source>
        <dbReference type="RuleBase" id="RU003357"/>
    </source>
</evidence>
<dbReference type="NCBIfam" id="TIGR04057">
    <property type="entry name" value="SusC_RagA_signa"/>
    <property type="match status" value="1"/>
</dbReference>
<evidence type="ECO:0000256" key="9">
    <source>
        <dbReference type="ARBA" id="ARBA00023237"/>
    </source>
</evidence>
<dbReference type="Gene3D" id="2.60.40.1120">
    <property type="entry name" value="Carboxypeptidase-like, regulatory domain"/>
    <property type="match status" value="1"/>
</dbReference>
<keyword evidence="8" id="KW-0675">Receptor</keyword>
<evidence type="ECO:0000313" key="16">
    <source>
        <dbReference type="Proteomes" id="UP001597062"/>
    </source>
</evidence>
<keyword evidence="2 10" id="KW-0813">Transport</keyword>
<feature type="domain" description="TonB-dependent receptor plug" evidence="14">
    <location>
        <begin position="115"/>
        <end position="229"/>
    </location>
</feature>
<dbReference type="EMBL" id="JBHTJR010000014">
    <property type="protein sequence ID" value="MFD0991889.1"/>
    <property type="molecule type" value="Genomic_DNA"/>
</dbReference>
<evidence type="ECO:0000313" key="15">
    <source>
        <dbReference type="EMBL" id="MFD0991889.1"/>
    </source>
</evidence>
<dbReference type="InterPro" id="IPR036942">
    <property type="entry name" value="Beta-barrel_TonB_sf"/>
</dbReference>
<evidence type="ECO:0000259" key="13">
    <source>
        <dbReference type="Pfam" id="PF00593"/>
    </source>
</evidence>
<evidence type="ECO:0000256" key="7">
    <source>
        <dbReference type="ARBA" id="ARBA00023136"/>
    </source>
</evidence>
<gene>
    <name evidence="15" type="ORF">ACFQ1U_01610</name>
</gene>
<evidence type="ECO:0000259" key="14">
    <source>
        <dbReference type="Pfam" id="PF07715"/>
    </source>
</evidence>
<evidence type="ECO:0000256" key="3">
    <source>
        <dbReference type="ARBA" id="ARBA00022452"/>
    </source>
</evidence>
<evidence type="ECO:0000256" key="8">
    <source>
        <dbReference type="ARBA" id="ARBA00023170"/>
    </source>
</evidence>
<comment type="similarity">
    <text evidence="10 11">Belongs to the TonB-dependent receptor family.</text>
</comment>
<comment type="subcellular location">
    <subcellularLocation>
        <location evidence="1 10">Cell outer membrane</location>
        <topology evidence="1 10">Multi-pass membrane protein</topology>
    </subcellularLocation>
</comment>
<evidence type="ECO:0000256" key="4">
    <source>
        <dbReference type="ARBA" id="ARBA00022692"/>
    </source>
</evidence>
<sequence>MENLKSFICGILILTSLNLFAQQTVRGKVTEKSTGSPLPGVAVLIKGKTTGTETNFDGDFELKNVNSSDILVFSFVGMASKEIPVGNKTNFTVSLEEDQELLNEIVIVGYGTTTVKDATGSVEAITAKEFTKGNIVTADNLLSGRVSGVNVSASGAPGADPSIVIRGGSSLTASNNPLIVIDGLPVESRSVEGSRGILSNINPNDIESFSVLKDASATAIYGSRASNGVIIITTKKGRNEYSLDLDYQYTIGQVQDRIDVLSADQFRDIIAQRYPDRIGELGNANTNWQDEILRQTGTSQLNATVKGGVLGMPARLSIGFLDQEGSLITSNFNRKNVSVALNPSYLDDHLKFNVNYNRTFEDSRFADNGQLGAALRYDPTQSIYDASSPFAGFYQHRNGRTILNGTTNPVANLLLARNIGKVFRHYGNFNVDYKFHFLPELRAVVNVGFDETEGSRAYTSPFDIGNTNETLRFAGVQSNDYSNRYNELLDTYLNYVKEINDFDLDATVGYSYQRFTNDGGATGNIFNPNSFPTTYADPDVVNIGFFSRVNIGFLDKYLLTLNYRRDGTSRFSEENRWGDFGGAAFAWKISEEEFLKSSKTFSDLKLRVSYGFTGQQNLENDKDIYLNRYRFGNQNSQYVFNGQVVQATIPSPINPDIKWEETATFEVGLDYGLFNKFNGSISYFNKKSTDLLFNAPLSDGTNYSNRIVQNVGELEINGLEFTLNGDFIKTEDIDWNFSFNTTYLDRKINNLNGEALRTQDIEGGTGNTIQILQENETPNSYFVFKQLYDASGNPIENAYADLNGDGIVNDDDRYVKESPFADVTMGFQSNFNYKNFDFSFNLRASLGNYNYNNVNSSRAQYALLVDNAVLGNVPSSVLNTNFVNTADVIFSDIYLEDASFLRMDNITLGYTFDRPIKKFNKNSIRLWAGVQNVFVITNYSGLDPEISNGIDRNVYPRSRNFMLGANIKF</sequence>
<keyword evidence="9 10" id="KW-0998">Cell outer membrane</keyword>
<dbReference type="SUPFAM" id="SSF49464">
    <property type="entry name" value="Carboxypeptidase regulatory domain-like"/>
    <property type="match status" value="1"/>
</dbReference>
<comment type="caution">
    <text evidence="15">The sequence shown here is derived from an EMBL/GenBank/DDBJ whole genome shotgun (WGS) entry which is preliminary data.</text>
</comment>
<feature type="signal peptide" evidence="12">
    <location>
        <begin position="1"/>
        <end position="21"/>
    </location>
</feature>
<dbReference type="Pfam" id="PF00593">
    <property type="entry name" value="TonB_dep_Rec_b-barrel"/>
    <property type="match status" value="1"/>
</dbReference>
<keyword evidence="16" id="KW-1185">Reference proteome</keyword>
<keyword evidence="7 10" id="KW-0472">Membrane</keyword>
<evidence type="ECO:0000256" key="1">
    <source>
        <dbReference type="ARBA" id="ARBA00004571"/>
    </source>
</evidence>
<dbReference type="Gene3D" id="2.170.130.10">
    <property type="entry name" value="TonB-dependent receptor, plug domain"/>
    <property type="match status" value="1"/>
</dbReference>
<dbReference type="RefSeq" id="WP_386104620.1">
    <property type="nucleotide sequence ID" value="NZ_JBHTJR010000014.1"/>
</dbReference>
<dbReference type="InterPro" id="IPR000531">
    <property type="entry name" value="Beta-barrel_TonB"/>
</dbReference>
<dbReference type="PROSITE" id="PS52016">
    <property type="entry name" value="TONB_DEPENDENT_REC_3"/>
    <property type="match status" value="1"/>
</dbReference>
<evidence type="ECO:0000256" key="6">
    <source>
        <dbReference type="ARBA" id="ARBA00023077"/>
    </source>
</evidence>
<dbReference type="InterPro" id="IPR037066">
    <property type="entry name" value="Plug_dom_sf"/>
</dbReference>
<dbReference type="InterPro" id="IPR023996">
    <property type="entry name" value="TonB-dep_OMP_SusC/RagA"/>
</dbReference>
<dbReference type="InterPro" id="IPR039426">
    <property type="entry name" value="TonB-dep_rcpt-like"/>
</dbReference>
<dbReference type="NCBIfam" id="TIGR04056">
    <property type="entry name" value="OMP_RagA_SusC"/>
    <property type="match status" value="1"/>
</dbReference>
<name>A0ABW3JPK5_9FLAO</name>
<evidence type="ECO:0000256" key="12">
    <source>
        <dbReference type="SAM" id="SignalP"/>
    </source>
</evidence>
<dbReference type="Gene3D" id="2.40.170.20">
    <property type="entry name" value="TonB-dependent receptor, beta-barrel domain"/>
    <property type="match status" value="1"/>
</dbReference>
<dbReference type="PANTHER" id="PTHR30069">
    <property type="entry name" value="TONB-DEPENDENT OUTER MEMBRANE RECEPTOR"/>
    <property type="match status" value="1"/>
</dbReference>
<proteinExistence type="inferred from homology"/>
<evidence type="ECO:0000256" key="10">
    <source>
        <dbReference type="PROSITE-ProRule" id="PRU01360"/>
    </source>
</evidence>